<keyword evidence="3" id="KW-1185">Reference proteome</keyword>
<organism evidence="2">
    <name type="scientific">Mytilinidion resinicola</name>
    <dbReference type="NCBI Taxonomy" id="574789"/>
    <lineage>
        <taxon>Eukaryota</taxon>
        <taxon>Fungi</taxon>
        <taxon>Dikarya</taxon>
        <taxon>Ascomycota</taxon>
        <taxon>Pezizomycotina</taxon>
        <taxon>Dothideomycetes</taxon>
        <taxon>Pleosporomycetidae</taxon>
        <taxon>Mytilinidiales</taxon>
        <taxon>Mytilinidiaceae</taxon>
        <taxon>Mytilinidion</taxon>
    </lineage>
</organism>
<feature type="non-terminal residue" evidence="2">
    <location>
        <position position="1"/>
    </location>
</feature>
<dbReference type="Proteomes" id="UP000504636">
    <property type="component" value="Unplaced"/>
</dbReference>
<dbReference type="InterPro" id="IPR003347">
    <property type="entry name" value="JmjC_dom"/>
</dbReference>
<dbReference type="SUPFAM" id="SSF51197">
    <property type="entry name" value="Clavaminate synthase-like"/>
    <property type="match status" value="1"/>
</dbReference>
<name>A0A6A6XZR1_9PEZI</name>
<reference evidence="4" key="2">
    <citation type="submission" date="2020-04" db="EMBL/GenBank/DDBJ databases">
        <authorList>
            <consortium name="NCBI Genome Project"/>
        </authorList>
    </citation>
    <scope>NUCLEOTIDE SEQUENCE</scope>
    <source>
        <strain evidence="4">CBS 304.34</strain>
    </source>
</reference>
<dbReference type="OrthoDB" id="5324497at2759"/>
<reference evidence="2 4" key="1">
    <citation type="journal article" date="2020" name="Stud. Mycol.">
        <title>101 Dothideomycetes genomes: a test case for predicting lifestyles and emergence of pathogens.</title>
        <authorList>
            <person name="Haridas S."/>
            <person name="Albert R."/>
            <person name="Binder M."/>
            <person name="Bloem J."/>
            <person name="Labutti K."/>
            <person name="Salamov A."/>
            <person name="Andreopoulos B."/>
            <person name="Baker S."/>
            <person name="Barry K."/>
            <person name="Bills G."/>
            <person name="Bluhm B."/>
            <person name="Cannon C."/>
            <person name="Castanera R."/>
            <person name="Culley D."/>
            <person name="Daum C."/>
            <person name="Ezra D."/>
            <person name="Gonzalez J."/>
            <person name="Henrissat B."/>
            <person name="Kuo A."/>
            <person name="Liang C."/>
            <person name="Lipzen A."/>
            <person name="Lutzoni F."/>
            <person name="Magnuson J."/>
            <person name="Mondo S."/>
            <person name="Nolan M."/>
            <person name="Ohm R."/>
            <person name="Pangilinan J."/>
            <person name="Park H.-J."/>
            <person name="Ramirez L."/>
            <person name="Alfaro M."/>
            <person name="Sun H."/>
            <person name="Tritt A."/>
            <person name="Yoshinaga Y."/>
            <person name="Zwiers L.-H."/>
            <person name="Turgeon B."/>
            <person name="Goodwin S."/>
            <person name="Spatafora J."/>
            <person name="Crous P."/>
            <person name="Grigoriev I."/>
        </authorList>
    </citation>
    <scope>NUCLEOTIDE SEQUENCE</scope>
    <source>
        <strain evidence="2 4">CBS 304.34</strain>
    </source>
</reference>
<gene>
    <name evidence="2 4" type="ORF">BDZ99DRAFT_552433</name>
</gene>
<dbReference type="AlphaFoldDB" id="A0A6A6XZR1"/>
<feature type="domain" description="JmjC" evidence="1">
    <location>
        <begin position="51"/>
        <end position="156"/>
    </location>
</feature>
<dbReference type="Pfam" id="PF08007">
    <property type="entry name" value="JmjC_2"/>
    <property type="match status" value="1"/>
</dbReference>
<evidence type="ECO:0000313" key="4">
    <source>
        <dbReference type="RefSeq" id="XP_033568742.1"/>
    </source>
</evidence>
<dbReference type="RefSeq" id="XP_033568742.1">
    <property type="nucleotide sequence ID" value="XM_033727057.1"/>
</dbReference>
<protein>
    <recommendedName>
        <fullName evidence="1">JmjC domain-containing protein</fullName>
    </recommendedName>
</protein>
<evidence type="ECO:0000259" key="1">
    <source>
        <dbReference type="Pfam" id="PF08007"/>
    </source>
</evidence>
<sequence length="226" mass="25647">PAKAIGLIRDPEIEPVNLLDLVGYKTQVPYCMDLRAYSILHDVKENNQSGKAMDSCNDLSSSTAFTILSKAGAWSMPHQDYHGVLTTIRVECGKKLWIAWPALNKTETISWNQRGELVSDPFAILLQEGDMLVQPPGIVHAPYTLTLTMLSGTIHWDSRAMVKVLKQSIEEFRYPDTTNEDPAMTFRKLVRIRILWMSGNPYYPWPEEKKKESFDNLFKVCGISIV</sequence>
<evidence type="ECO:0000313" key="3">
    <source>
        <dbReference type="Proteomes" id="UP000504636"/>
    </source>
</evidence>
<reference evidence="4" key="3">
    <citation type="submission" date="2025-04" db="UniProtKB">
        <authorList>
            <consortium name="RefSeq"/>
        </authorList>
    </citation>
    <scope>IDENTIFICATION</scope>
    <source>
        <strain evidence="4">CBS 304.34</strain>
    </source>
</reference>
<proteinExistence type="predicted"/>
<accession>A0A6A6XZR1</accession>
<dbReference type="GeneID" id="54467950"/>
<dbReference type="Gene3D" id="2.60.120.650">
    <property type="entry name" value="Cupin"/>
    <property type="match status" value="1"/>
</dbReference>
<dbReference type="EMBL" id="MU003727">
    <property type="protein sequence ID" value="KAF2801778.1"/>
    <property type="molecule type" value="Genomic_DNA"/>
</dbReference>
<evidence type="ECO:0000313" key="2">
    <source>
        <dbReference type="EMBL" id="KAF2801778.1"/>
    </source>
</evidence>